<dbReference type="RefSeq" id="WP_149389601.1">
    <property type="nucleotide sequence ID" value="NZ_SMRS01000001.1"/>
</dbReference>
<organism evidence="1 2">
    <name type="scientific">Nitrincola tapanii</name>
    <dbReference type="NCBI Taxonomy" id="1708751"/>
    <lineage>
        <taxon>Bacteria</taxon>
        <taxon>Pseudomonadati</taxon>
        <taxon>Pseudomonadota</taxon>
        <taxon>Gammaproteobacteria</taxon>
        <taxon>Oceanospirillales</taxon>
        <taxon>Oceanospirillaceae</taxon>
        <taxon>Nitrincola</taxon>
    </lineage>
</organism>
<dbReference type="AlphaFoldDB" id="A0A5A9W6P0"/>
<accession>A0A5A9W6P0</accession>
<dbReference type="InterPro" id="IPR029035">
    <property type="entry name" value="DHS-like_NAD/FAD-binding_dom"/>
</dbReference>
<proteinExistence type="predicted"/>
<evidence type="ECO:0000313" key="2">
    <source>
        <dbReference type="Proteomes" id="UP000325302"/>
    </source>
</evidence>
<dbReference type="SUPFAM" id="SSF52467">
    <property type="entry name" value="DHS-like NAD/FAD-binding domain"/>
    <property type="match status" value="1"/>
</dbReference>
<evidence type="ECO:0000313" key="1">
    <source>
        <dbReference type="EMBL" id="KAA0876352.1"/>
    </source>
</evidence>
<reference evidence="1 2" key="1">
    <citation type="submission" date="2019-03" db="EMBL/GenBank/DDBJ databases">
        <title>Nitrincola sp. nov. isolated from an Indian soda lake.</title>
        <authorList>
            <person name="Joshi A."/>
            <person name="Thite S.V."/>
            <person name="Joseph N."/>
            <person name="Dhotre D."/>
            <person name="Moorthy M."/>
            <person name="Shouche Y.S."/>
        </authorList>
    </citation>
    <scope>NUCLEOTIDE SEQUENCE [LARGE SCALE GENOMIC DNA]</scope>
    <source>
        <strain evidence="1 2">MEB193</strain>
    </source>
</reference>
<dbReference type="Pfam" id="PF13289">
    <property type="entry name" value="SIR2_2"/>
    <property type="match status" value="1"/>
</dbReference>
<dbReference type="OrthoDB" id="9812283at2"/>
<protein>
    <submittedName>
        <fullName evidence="1">Uncharacterized protein</fullName>
    </submittedName>
</protein>
<gene>
    <name evidence="1" type="ORF">E1H14_01060</name>
</gene>
<sequence>MSLTLSQLFPGIETGLNRIGFLFGAGTSKEAGYPLMGDLTKTVVSNLSPALKTTLDEILAAKALTYSPATGTPNIEILSDLVTEYFVTTQESKYGDLESEIRKLIVDAILSVTSPDLTHHVRFLEALKRRAHGTSSTVTILTTNYDVLFELAAGEVGVRVETGFDGPLKRQFDPAVFDLARGTIDKTRFTHRSELHVNIIKLHGSVSWLKDGDRVFESGLDLQSATPERALVLPRRRKVMDTLSEPFDQLFTRASRTLGSNCQFVVACGFSFGDKHINDQLILPKLRAGKIRLTALCGEEPDCIGELKRFPPFHAGFPTNCFIDQKDTGAGTDLWKFSALAQLLEP</sequence>
<name>A0A5A9W6P0_9GAMM</name>
<keyword evidence="2" id="KW-1185">Reference proteome</keyword>
<dbReference type="Proteomes" id="UP000325302">
    <property type="component" value="Unassembled WGS sequence"/>
</dbReference>
<dbReference type="EMBL" id="SMRS01000001">
    <property type="protein sequence ID" value="KAA0876352.1"/>
    <property type="molecule type" value="Genomic_DNA"/>
</dbReference>
<comment type="caution">
    <text evidence="1">The sequence shown here is derived from an EMBL/GenBank/DDBJ whole genome shotgun (WGS) entry which is preliminary data.</text>
</comment>